<organism evidence="1 2">
    <name type="scientific">Candidatus Berkelbacteria bacterium Licking1014_2</name>
    <dbReference type="NCBI Taxonomy" id="2017146"/>
    <lineage>
        <taxon>Bacteria</taxon>
        <taxon>Candidatus Berkelbacteria</taxon>
    </lineage>
</organism>
<name>A0A554LW34_9BACT</name>
<dbReference type="AlphaFoldDB" id="A0A554LW34"/>
<dbReference type="Proteomes" id="UP000318711">
    <property type="component" value="Unassembled WGS sequence"/>
</dbReference>
<reference evidence="1 2" key="1">
    <citation type="submission" date="2017-07" db="EMBL/GenBank/DDBJ databases">
        <title>Mechanisms for carbon and nitrogen cycling indicate functional differentiation within the Candidate Phyla Radiation.</title>
        <authorList>
            <person name="Danczak R.E."/>
            <person name="Johnston M.D."/>
            <person name="Kenah C."/>
            <person name="Slattery M."/>
            <person name="Wrighton K.C."/>
            <person name="Wilkins M.J."/>
        </authorList>
    </citation>
    <scope>NUCLEOTIDE SEQUENCE [LARGE SCALE GENOMIC DNA]</scope>
    <source>
        <strain evidence="1">Licking1014_2</strain>
    </source>
</reference>
<proteinExistence type="predicted"/>
<protein>
    <submittedName>
        <fullName evidence="1">Uncharacterized protein</fullName>
    </submittedName>
</protein>
<evidence type="ECO:0000313" key="1">
    <source>
        <dbReference type="EMBL" id="TSC97064.1"/>
    </source>
</evidence>
<evidence type="ECO:0000313" key="2">
    <source>
        <dbReference type="Proteomes" id="UP000318711"/>
    </source>
</evidence>
<dbReference type="EMBL" id="VMGL01000018">
    <property type="protein sequence ID" value="TSC97064.1"/>
    <property type="molecule type" value="Genomic_DNA"/>
</dbReference>
<accession>A0A554LW34</accession>
<gene>
    <name evidence="1" type="ORF">CEN88_204</name>
</gene>
<comment type="caution">
    <text evidence="1">The sequence shown here is derived from an EMBL/GenBank/DDBJ whole genome shotgun (WGS) entry which is preliminary data.</text>
</comment>
<sequence>MPANRRGEPAGASEAELNKNPLVDPRGIFVPPCTPPSAEYSCSWNKIIIASMKPDWLQTNIESLIDQFFAYLNGQSQEFKPVISMGDLKTNLNSEIATPR</sequence>